<name>A0AAW0MJI8_9GOBI</name>
<keyword evidence="6" id="KW-0805">Transcription regulation</keyword>
<dbReference type="EMBL" id="JBBPFD010000121">
    <property type="protein sequence ID" value="KAK7880249.1"/>
    <property type="molecule type" value="Genomic_DNA"/>
</dbReference>
<dbReference type="InterPro" id="IPR036236">
    <property type="entry name" value="Znf_C2H2_sf"/>
</dbReference>
<evidence type="ECO:0000256" key="2">
    <source>
        <dbReference type="ARBA" id="ARBA00022723"/>
    </source>
</evidence>
<dbReference type="FunFam" id="3.30.160.60:FF:001485">
    <property type="entry name" value="Krueppel-related zinc finger protein"/>
    <property type="match status" value="1"/>
</dbReference>
<keyword evidence="4 10" id="KW-0863">Zinc-finger</keyword>
<gene>
    <name evidence="13" type="ORF">WMY93_033079</name>
</gene>
<feature type="compositionally biased region" description="Acidic residues" evidence="11">
    <location>
        <begin position="63"/>
        <end position="74"/>
    </location>
</feature>
<organism evidence="13 14">
    <name type="scientific">Mugilogobius chulae</name>
    <name type="common">yellowstripe goby</name>
    <dbReference type="NCBI Taxonomy" id="88201"/>
    <lineage>
        <taxon>Eukaryota</taxon>
        <taxon>Metazoa</taxon>
        <taxon>Chordata</taxon>
        <taxon>Craniata</taxon>
        <taxon>Vertebrata</taxon>
        <taxon>Euteleostomi</taxon>
        <taxon>Actinopterygii</taxon>
        <taxon>Neopterygii</taxon>
        <taxon>Teleostei</taxon>
        <taxon>Neoteleostei</taxon>
        <taxon>Acanthomorphata</taxon>
        <taxon>Gobiaria</taxon>
        <taxon>Gobiiformes</taxon>
        <taxon>Gobioidei</taxon>
        <taxon>Gobiidae</taxon>
        <taxon>Gobionellinae</taxon>
        <taxon>Mugilogobius</taxon>
    </lineage>
</organism>
<evidence type="ECO:0000256" key="4">
    <source>
        <dbReference type="ARBA" id="ARBA00022771"/>
    </source>
</evidence>
<dbReference type="InterPro" id="IPR013087">
    <property type="entry name" value="Znf_C2H2_type"/>
</dbReference>
<keyword evidence="8" id="KW-0804">Transcription</keyword>
<feature type="compositionally biased region" description="Basic and acidic residues" evidence="11">
    <location>
        <begin position="176"/>
        <end position="202"/>
    </location>
</feature>
<keyword evidence="3" id="KW-0677">Repeat</keyword>
<dbReference type="Proteomes" id="UP001460270">
    <property type="component" value="Unassembled WGS sequence"/>
</dbReference>
<sequence length="273" mass="30580">MDTFLGTEGTSMVKDSCFCSAWMQILHADYLFKCFPRGSLRSGQPSDGSIPDFIAVTVKTEELEQTDPEDDETQREEPLFQTETEEDTEHFSDTDNDEDQRASYSCSDEDKSAAADDGDESGTAQEGNLLRHSKTHTGGERPYSCSVCNKTFAQAGSLTHHSRKHTGEKPFSCSVCHKDLRPGRRDEAPHETAHGRKNDLRPRHARKLSRLQQDAVQPGDSVEAQENAHGGETLQLFDLRPDVHAETEPALAQPDAHRRESSHVFHLRQDFLQ</sequence>
<evidence type="ECO:0000259" key="12">
    <source>
        <dbReference type="PROSITE" id="PS50157"/>
    </source>
</evidence>
<keyword evidence="7" id="KW-0238">DNA-binding</keyword>
<evidence type="ECO:0000313" key="13">
    <source>
        <dbReference type="EMBL" id="KAK7880249.1"/>
    </source>
</evidence>
<feature type="region of interest" description="Disordered" evidence="11">
    <location>
        <begin position="159"/>
        <end position="204"/>
    </location>
</feature>
<comment type="similarity">
    <text evidence="1">Belongs to the krueppel C2H2-type zinc-finger protein family.</text>
</comment>
<dbReference type="AlphaFoldDB" id="A0AAW0MJI8"/>
<proteinExistence type="inferred from homology"/>
<keyword evidence="14" id="KW-1185">Reference proteome</keyword>
<evidence type="ECO:0000256" key="6">
    <source>
        <dbReference type="ARBA" id="ARBA00023015"/>
    </source>
</evidence>
<evidence type="ECO:0000256" key="10">
    <source>
        <dbReference type="PROSITE-ProRule" id="PRU00042"/>
    </source>
</evidence>
<dbReference type="Gene3D" id="3.30.160.60">
    <property type="entry name" value="Classic Zinc Finger"/>
    <property type="match status" value="2"/>
</dbReference>
<evidence type="ECO:0000256" key="5">
    <source>
        <dbReference type="ARBA" id="ARBA00022833"/>
    </source>
</evidence>
<keyword evidence="9" id="KW-0539">Nucleus</keyword>
<evidence type="ECO:0000256" key="3">
    <source>
        <dbReference type="ARBA" id="ARBA00022737"/>
    </source>
</evidence>
<evidence type="ECO:0000256" key="8">
    <source>
        <dbReference type="ARBA" id="ARBA00023163"/>
    </source>
</evidence>
<evidence type="ECO:0000256" key="9">
    <source>
        <dbReference type="ARBA" id="ARBA00023242"/>
    </source>
</evidence>
<dbReference type="GO" id="GO:0000978">
    <property type="term" value="F:RNA polymerase II cis-regulatory region sequence-specific DNA binding"/>
    <property type="evidence" value="ECO:0007669"/>
    <property type="project" value="TreeGrafter"/>
</dbReference>
<evidence type="ECO:0000256" key="1">
    <source>
        <dbReference type="ARBA" id="ARBA00006991"/>
    </source>
</evidence>
<dbReference type="PANTHER" id="PTHR24384">
    <property type="entry name" value="FINGER PUTATIVE TRANSCRIPTION FACTOR FAMILY-RELATED"/>
    <property type="match status" value="1"/>
</dbReference>
<dbReference type="PROSITE" id="PS00028">
    <property type="entry name" value="ZINC_FINGER_C2H2_1"/>
    <property type="match status" value="1"/>
</dbReference>
<keyword evidence="2" id="KW-0479">Metal-binding</keyword>
<feature type="region of interest" description="Disordered" evidence="11">
    <location>
        <begin position="62"/>
        <end position="142"/>
    </location>
</feature>
<keyword evidence="5" id="KW-0862">Zinc</keyword>
<feature type="domain" description="C2H2-type" evidence="12">
    <location>
        <begin position="143"/>
        <end position="170"/>
    </location>
</feature>
<feature type="region of interest" description="Disordered" evidence="11">
    <location>
        <begin position="243"/>
        <end position="263"/>
    </location>
</feature>
<reference evidence="14" key="1">
    <citation type="submission" date="2024-04" db="EMBL/GenBank/DDBJ databases">
        <title>Salinicola lusitanus LLJ914,a marine bacterium isolated from the Okinawa Trough.</title>
        <authorList>
            <person name="Li J."/>
        </authorList>
    </citation>
    <scope>NUCLEOTIDE SEQUENCE [LARGE SCALE GENOMIC DNA]</scope>
</reference>
<protein>
    <recommendedName>
        <fullName evidence="12">C2H2-type domain-containing protein</fullName>
    </recommendedName>
</protein>
<dbReference type="PANTHER" id="PTHR24384:SF218">
    <property type="entry name" value="ZINC FINGER PROTEIN 502"/>
    <property type="match status" value="1"/>
</dbReference>
<feature type="compositionally biased region" description="Acidic residues" evidence="11">
    <location>
        <begin position="83"/>
        <end position="98"/>
    </location>
</feature>
<comment type="caution">
    <text evidence="13">The sequence shown here is derived from an EMBL/GenBank/DDBJ whole genome shotgun (WGS) entry which is preliminary data.</text>
</comment>
<dbReference type="SUPFAM" id="SSF57667">
    <property type="entry name" value="beta-beta-alpha zinc fingers"/>
    <property type="match status" value="1"/>
</dbReference>
<evidence type="ECO:0000256" key="7">
    <source>
        <dbReference type="ARBA" id="ARBA00023125"/>
    </source>
</evidence>
<dbReference type="PROSITE" id="PS50157">
    <property type="entry name" value="ZINC_FINGER_C2H2_2"/>
    <property type="match status" value="1"/>
</dbReference>
<evidence type="ECO:0000313" key="14">
    <source>
        <dbReference type="Proteomes" id="UP001460270"/>
    </source>
</evidence>
<dbReference type="GO" id="GO:0000981">
    <property type="term" value="F:DNA-binding transcription factor activity, RNA polymerase II-specific"/>
    <property type="evidence" value="ECO:0007669"/>
    <property type="project" value="TreeGrafter"/>
</dbReference>
<accession>A0AAW0MJI8</accession>
<dbReference type="InterPro" id="IPR050752">
    <property type="entry name" value="C2H2-ZF_domain"/>
</dbReference>
<dbReference type="SMART" id="SM00355">
    <property type="entry name" value="ZnF_C2H2"/>
    <property type="match status" value="1"/>
</dbReference>
<evidence type="ECO:0000256" key="11">
    <source>
        <dbReference type="SAM" id="MobiDB-lite"/>
    </source>
</evidence>
<dbReference type="GO" id="GO:0008270">
    <property type="term" value="F:zinc ion binding"/>
    <property type="evidence" value="ECO:0007669"/>
    <property type="project" value="UniProtKB-KW"/>
</dbReference>